<dbReference type="InterPro" id="IPR050613">
    <property type="entry name" value="Sec_Metabolite_Reg"/>
</dbReference>
<reference evidence="6 7" key="1">
    <citation type="journal article" date="2014" name="BMC Genomics">
        <title>Comparative genome sequencing reveals chemotype-specific gene clusters in the toxigenic black mold Stachybotrys.</title>
        <authorList>
            <person name="Semeiks J."/>
            <person name="Borek D."/>
            <person name="Otwinowski Z."/>
            <person name="Grishin N.V."/>
        </authorList>
    </citation>
    <scope>NUCLEOTIDE SEQUENCE [LARGE SCALE GENOMIC DNA]</scope>
    <source>
        <strain evidence="6 7">IBT 40285</strain>
    </source>
</reference>
<dbReference type="Proteomes" id="UP000028524">
    <property type="component" value="Unassembled WGS sequence"/>
</dbReference>
<feature type="compositionally biased region" description="Polar residues" evidence="4">
    <location>
        <begin position="637"/>
        <end position="646"/>
    </location>
</feature>
<dbReference type="SMART" id="SM00906">
    <property type="entry name" value="Fungal_trans"/>
    <property type="match status" value="1"/>
</dbReference>
<dbReference type="InterPro" id="IPR036864">
    <property type="entry name" value="Zn2-C6_fun-type_DNA-bd_sf"/>
</dbReference>
<dbReference type="PROSITE" id="PS00463">
    <property type="entry name" value="ZN2_CY6_FUNGAL_1"/>
    <property type="match status" value="1"/>
</dbReference>
<dbReference type="GO" id="GO:0008270">
    <property type="term" value="F:zinc ion binding"/>
    <property type="evidence" value="ECO:0007669"/>
    <property type="project" value="InterPro"/>
</dbReference>
<dbReference type="PROSITE" id="PS50048">
    <property type="entry name" value="ZN2_CY6_FUNGAL_2"/>
    <property type="match status" value="1"/>
</dbReference>
<organism evidence="6 7">
    <name type="scientific">Stachybotrys chlorohalonatus (strain IBT 40285)</name>
    <dbReference type="NCBI Taxonomy" id="1283841"/>
    <lineage>
        <taxon>Eukaryota</taxon>
        <taxon>Fungi</taxon>
        <taxon>Dikarya</taxon>
        <taxon>Ascomycota</taxon>
        <taxon>Pezizomycotina</taxon>
        <taxon>Sordariomycetes</taxon>
        <taxon>Hypocreomycetidae</taxon>
        <taxon>Hypocreales</taxon>
        <taxon>Stachybotryaceae</taxon>
        <taxon>Stachybotrys</taxon>
    </lineage>
</organism>
<dbReference type="OrthoDB" id="10263753at2759"/>
<dbReference type="CDD" id="cd12148">
    <property type="entry name" value="fungal_TF_MHR"/>
    <property type="match status" value="1"/>
</dbReference>
<evidence type="ECO:0000256" key="3">
    <source>
        <dbReference type="ARBA" id="ARBA00023242"/>
    </source>
</evidence>
<evidence type="ECO:0000256" key="1">
    <source>
        <dbReference type="ARBA" id="ARBA00004123"/>
    </source>
</evidence>
<dbReference type="OMA" id="HNGASTM"/>
<dbReference type="SUPFAM" id="SSF57701">
    <property type="entry name" value="Zn2/Cys6 DNA-binding domain"/>
    <property type="match status" value="1"/>
</dbReference>
<name>A0A084QRR4_STAC4</name>
<dbReference type="PANTHER" id="PTHR31001">
    <property type="entry name" value="UNCHARACTERIZED TRANSCRIPTIONAL REGULATORY PROTEIN"/>
    <property type="match status" value="1"/>
</dbReference>
<feature type="region of interest" description="Disordered" evidence="4">
    <location>
        <begin position="56"/>
        <end position="93"/>
    </location>
</feature>
<accession>A0A084QRR4</accession>
<dbReference type="GO" id="GO:0005634">
    <property type="term" value="C:nucleus"/>
    <property type="evidence" value="ECO:0007669"/>
    <property type="project" value="UniProtKB-SubCell"/>
</dbReference>
<evidence type="ECO:0000313" key="7">
    <source>
        <dbReference type="Proteomes" id="UP000028524"/>
    </source>
</evidence>
<dbReference type="GO" id="GO:0000981">
    <property type="term" value="F:DNA-binding transcription factor activity, RNA polymerase II-specific"/>
    <property type="evidence" value="ECO:0007669"/>
    <property type="project" value="InterPro"/>
</dbReference>
<feature type="compositionally biased region" description="Basic residues" evidence="4">
    <location>
        <begin position="67"/>
        <end position="76"/>
    </location>
</feature>
<dbReference type="AlphaFoldDB" id="A0A084QRR4"/>
<evidence type="ECO:0000259" key="5">
    <source>
        <dbReference type="PROSITE" id="PS50048"/>
    </source>
</evidence>
<dbReference type="SMART" id="SM00066">
    <property type="entry name" value="GAL4"/>
    <property type="match status" value="1"/>
</dbReference>
<dbReference type="Gene3D" id="4.10.240.10">
    <property type="entry name" value="Zn(2)-C6 fungal-type DNA-binding domain"/>
    <property type="match status" value="1"/>
</dbReference>
<dbReference type="STRING" id="1283841.A0A084QRR4"/>
<feature type="compositionally biased region" description="Polar residues" evidence="4">
    <location>
        <begin position="608"/>
        <end position="629"/>
    </location>
</feature>
<evidence type="ECO:0000256" key="4">
    <source>
        <dbReference type="SAM" id="MobiDB-lite"/>
    </source>
</evidence>
<protein>
    <recommendedName>
        <fullName evidence="5">Zn(2)-C6 fungal-type domain-containing protein</fullName>
    </recommendedName>
</protein>
<feature type="domain" description="Zn(2)-C6 fungal-type" evidence="5">
    <location>
        <begin position="28"/>
        <end position="59"/>
    </location>
</feature>
<feature type="compositionally biased region" description="Polar residues" evidence="4">
    <location>
        <begin position="77"/>
        <end position="93"/>
    </location>
</feature>
<keyword evidence="3" id="KW-0539">Nucleus</keyword>
<evidence type="ECO:0000313" key="6">
    <source>
        <dbReference type="EMBL" id="KFA66649.1"/>
    </source>
</evidence>
<dbReference type="Pfam" id="PF00172">
    <property type="entry name" value="Zn_clus"/>
    <property type="match status" value="1"/>
</dbReference>
<keyword evidence="7" id="KW-1185">Reference proteome</keyword>
<sequence>MDVDGLDNAALGPKERAPPKKRRRVVVSCTECHRRKQKCDRELPCANCRSRNKETSCTYETGAPTARAHHEKRKSSPLHQLSDSPQTVPNAPLSSMAATWGYSQTGTSTMGFLKKIESTTSDGDDESPGLAHPASQQENLILREKYKALVRQLPAKVYLDKLIAIYFQKFNWRYAAVDEDIFYRQLQEWNKLPFSILSSTGPHALSPDIRSFPAVLFQIIAIALLSLPEAPDPVFDALKYAGNMTFEDLARDYSESGSDIGSLFGKQQLTVTNVLAQFLRAFFLKNTNCVVECWHVISVAIRDAQELGMHRDSLDPRPVDYSIEEVLRNHWLIQRRRKLYMLLVLWDVNMAVVLGRPGCINSRHGLPSAPVDTPVSPKDDTSTPVIPRISGKDPPTALTRLLWWNRLADPLRDIQDLEQEGQYPKDFSKVDRVHERIMALEDEKPSVLRLVNPDTRWDNLEAMHWLPGARNVLAQLHHFSIMALHRPYIFHRKESRTEALKASLEMLELQKRAFEDMDPVGWRDFMMFFGSFDAIVLIASIYVVYPREHEELKHAALRNFHQTVQRFSVMQERNPMAKSAQGVLKAILAKFTKAIGNSSAPSGGETGSEATPSTSTREGTESNTPSTFGRDTGGRSTGPSIVSLTEPSPAASGSALYPTAGWMPPADNLAGLAPLFPTSDLLFNDLTALQGGDMPPPILDGGPSANLDDLSWQFGGDFGENTMWQLLNQYQPGLV</sequence>
<keyword evidence="2" id="KW-0479">Metal-binding</keyword>
<evidence type="ECO:0000256" key="2">
    <source>
        <dbReference type="ARBA" id="ARBA00022723"/>
    </source>
</evidence>
<dbReference type="CDD" id="cd00067">
    <property type="entry name" value="GAL4"/>
    <property type="match status" value="1"/>
</dbReference>
<proteinExistence type="predicted"/>
<feature type="region of interest" description="Disordered" evidence="4">
    <location>
        <begin position="368"/>
        <end position="390"/>
    </location>
</feature>
<dbReference type="HOGENOM" id="CLU_013838_0_0_1"/>
<feature type="region of interest" description="Disordered" evidence="4">
    <location>
        <begin position="598"/>
        <end position="650"/>
    </location>
</feature>
<gene>
    <name evidence="6" type="ORF">S40285_03084</name>
</gene>
<dbReference type="InParanoid" id="A0A084QRR4"/>
<dbReference type="InterPro" id="IPR001138">
    <property type="entry name" value="Zn2Cys6_DnaBD"/>
</dbReference>
<dbReference type="GO" id="GO:0003677">
    <property type="term" value="F:DNA binding"/>
    <property type="evidence" value="ECO:0007669"/>
    <property type="project" value="InterPro"/>
</dbReference>
<dbReference type="PANTHER" id="PTHR31001:SF87">
    <property type="entry name" value="COL-21"/>
    <property type="match status" value="1"/>
</dbReference>
<dbReference type="EMBL" id="KL660417">
    <property type="protein sequence ID" value="KFA66649.1"/>
    <property type="molecule type" value="Genomic_DNA"/>
</dbReference>
<comment type="subcellular location">
    <subcellularLocation>
        <location evidence="1">Nucleus</location>
    </subcellularLocation>
</comment>
<dbReference type="GO" id="GO:0006351">
    <property type="term" value="P:DNA-templated transcription"/>
    <property type="evidence" value="ECO:0007669"/>
    <property type="project" value="InterPro"/>
</dbReference>
<dbReference type="Pfam" id="PF04082">
    <property type="entry name" value="Fungal_trans"/>
    <property type="match status" value="1"/>
</dbReference>
<feature type="region of interest" description="Disordered" evidence="4">
    <location>
        <begin position="1"/>
        <end position="23"/>
    </location>
</feature>
<dbReference type="InterPro" id="IPR007219">
    <property type="entry name" value="XnlR_reg_dom"/>
</dbReference>